<feature type="domain" description="Chitin-binding type-2" evidence="9">
    <location>
        <begin position="308"/>
        <end position="369"/>
    </location>
</feature>
<evidence type="ECO:0000256" key="6">
    <source>
        <dbReference type="ARBA" id="ARBA00024195"/>
    </source>
</evidence>
<dbReference type="PANTHER" id="PTHR24264:SF65">
    <property type="entry name" value="SRCR DOMAIN-CONTAINING PROTEIN"/>
    <property type="match status" value="1"/>
</dbReference>
<dbReference type="Pfam" id="PF01607">
    <property type="entry name" value="CBM_14"/>
    <property type="match status" value="1"/>
</dbReference>
<keyword evidence="2" id="KW-0964">Secreted</keyword>
<dbReference type="PANTHER" id="PTHR24264">
    <property type="entry name" value="TRYPSIN-RELATED"/>
    <property type="match status" value="1"/>
</dbReference>
<evidence type="ECO:0000259" key="8">
    <source>
        <dbReference type="PROSITE" id="PS50240"/>
    </source>
</evidence>
<dbReference type="PROSITE" id="PS00134">
    <property type="entry name" value="TRYPSIN_HIS"/>
    <property type="match status" value="1"/>
</dbReference>
<dbReference type="InterPro" id="IPR036508">
    <property type="entry name" value="Chitin-bd_dom_sf"/>
</dbReference>
<dbReference type="InterPro" id="IPR018114">
    <property type="entry name" value="TRYPSIN_HIS"/>
</dbReference>
<evidence type="ECO:0000256" key="2">
    <source>
        <dbReference type="ARBA" id="ARBA00022525"/>
    </source>
</evidence>
<keyword evidence="5" id="KW-0720">Serine protease</keyword>
<dbReference type="InterPro" id="IPR001254">
    <property type="entry name" value="Trypsin_dom"/>
</dbReference>
<feature type="domain" description="Peptidase S1" evidence="8">
    <location>
        <begin position="34"/>
        <end position="278"/>
    </location>
</feature>
<comment type="subcellular location">
    <subcellularLocation>
        <location evidence="1">Secreted</location>
    </subcellularLocation>
</comment>
<reference evidence="11" key="1">
    <citation type="journal article" date="2015" name="Proc. Natl. Acad. Sci. U.S.A.">
        <title>Genome sequence of the Asian Tiger mosquito, Aedes albopictus, reveals insights into its biology, genetics, and evolution.</title>
        <authorList>
            <person name="Chen X.G."/>
            <person name="Jiang X."/>
            <person name="Gu J."/>
            <person name="Xu M."/>
            <person name="Wu Y."/>
            <person name="Deng Y."/>
            <person name="Zhang C."/>
            <person name="Bonizzoni M."/>
            <person name="Dermauw W."/>
            <person name="Vontas J."/>
            <person name="Armbruster P."/>
            <person name="Huang X."/>
            <person name="Yang Y."/>
            <person name="Zhang H."/>
            <person name="He W."/>
            <person name="Peng H."/>
            <person name="Liu Y."/>
            <person name="Wu K."/>
            <person name="Chen J."/>
            <person name="Lirakis M."/>
            <person name="Topalis P."/>
            <person name="Van Leeuwen T."/>
            <person name="Hall A.B."/>
            <person name="Jiang X."/>
            <person name="Thorpe C."/>
            <person name="Mueller R.L."/>
            <person name="Sun C."/>
            <person name="Waterhouse R.M."/>
            <person name="Yan G."/>
            <person name="Tu Z.J."/>
            <person name="Fang X."/>
            <person name="James A.A."/>
        </authorList>
    </citation>
    <scope>NUCLEOTIDE SEQUENCE [LARGE SCALE GENOMIC DNA]</scope>
    <source>
        <strain evidence="11">Foshan</strain>
    </source>
</reference>
<dbReference type="InterPro" id="IPR050127">
    <property type="entry name" value="Serine_Proteases_S1"/>
</dbReference>
<dbReference type="SUPFAM" id="SSF50494">
    <property type="entry name" value="Trypsin-like serine proteases"/>
    <property type="match status" value="1"/>
</dbReference>
<evidence type="ECO:0000256" key="1">
    <source>
        <dbReference type="ARBA" id="ARBA00004613"/>
    </source>
</evidence>
<dbReference type="InterPro" id="IPR002557">
    <property type="entry name" value="Chitin-bd_dom"/>
</dbReference>
<organism evidence="10 11">
    <name type="scientific">Aedes albopictus</name>
    <name type="common">Asian tiger mosquito</name>
    <name type="synonym">Stegomyia albopicta</name>
    <dbReference type="NCBI Taxonomy" id="7160"/>
    <lineage>
        <taxon>Eukaryota</taxon>
        <taxon>Metazoa</taxon>
        <taxon>Ecdysozoa</taxon>
        <taxon>Arthropoda</taxon>
        <taxon>Hexapoda</taxon>
        <taxon>Insecta</taxon>
        <taxon>Pterygota</taxon>
        <taxon>Neoptera</taxon>
        <taxon>Endopterygota</taxon>
        <taxon>Diptera</taxon>
        <taxon>Nematocera</taxon>
        <taxon>Culicoidea</taxon>
        <taxon>Culicidae</taxon>
        <taxon>Culicinae</taxon>
        <taxon>Aedini</taxon>
        <taxon>Aedes</taxon>
        <taxon>Stegomyia</taxon>
    </lineage>
</organism>
<dbReference type="SMART" id="SM00020">
    <property type="entry name" value="Tryp_SPc"/>
    <property type="match status" value="1"/>
</dbReference>
<dbReference type="InterPro" id="IPR001314">
    <property type="entry name" value="Peptidase_S1A"/>
</dbReference>
<dbReference type="PROSITE" id="PS50240">
    <property type="entry name" value="TRYPSIN_DOM"/>
    <property type="match status" value="1"/>
</dbReference>
<evidence type="ECO:0000256" key="7">
    <source>
        <dbReference type="SAM" id="SignalP"/>
    </source>
</evidence>
<evidence type="ECO:0000313" key="11">
    <source>
        <dbReference type="Proteomes" id="UP000069940"/>
    </source>
</evidence>
<reference evidence="10" key="2">
    <citation type="submission" date="2025-05" db="UniProtKB">
        <authorList>
            <consortium name="EnsemblMetazoa"/>
        </authorList>
    </citation>
    <scope>IDENTIFICATION</scope>
    <source>
        <strain evidence="10">Foshan</strain>
    </source>
</reference>
<feature type="chain" id="PRO_5045666832" description="Trypsin-like serine protease" evidence="7">
    <location>
        <begin position="22"/>
        <end position="374"/>
    </location>
</feature>
<dbReference type="EnsemblMetazoa" id="AALFPA23_023055.R34293">
    <property type="protein sequence ID" value="AALFPA23_023055.P34293"/>
    <property type="gene ID" value="AALFPA23_023055"/>
</dbReference>
<evidence type="ECO:0000259" key="9">
    <source>
        <dbReference type="PROSITE" id="PS50940"/>
    </source>
</evidence>
<dbReference type="RefSeq" id="XP_029732618.2">
    <property type="nucleotide sequence ID" value="XM_029876758.2"/>
</dbReference>
<dbReference type="InterPro" id="IPR009003">
    <property type="entry name" value="Peptidase_S1_PA"/>
</dbReference>
<evidence type="ECO:0000256" key="5">
    <source>
        <dbReference type="ARBA" id="ARBA00022825"/>
    </source>
</evidence>
<keyword evidence="3" id="KW-0645">Protease</keyword>
<comment type="similarity">
    <text evidence="6">Belongs to the peptidase S1 family. CLIP subfamily.</text>
</comment>
<evidence type="ECO:0008006" key="12">
    <source>
        <dbReference type="Google" id="ProtNLM"/>
    </source>
</evidence>
<dbReference type="Gene3D" id="2.40.10.10">
    <property type="entry name" value="Trypsin-like serine proteases"/>
    <property type="match status" value="1"/>
</dbReference>
<sequence>MLPKLCPFILIVLLSLKSSYQQSCGVKKMVNYLIMDGTDTKKGEWPWHAAIIQREENQNLLICGGTLISRKFVLTAAHCIINPETDYELSPRQLFILLGVYSLDDRSTQQRQEISKIITHSEFEKDEVKSDIALLELQGSAQLNNYVQPACLGKLKSLIGKSGTAVGLGLKRDKSLARILQSAVMPVVSIVNCIESHRGYGQTVDRSSLCVGYETGTTVCNGDSGGGLFFDNGGAWYLGGIVSYGMQSDDDPTRCRENGYAIFIDVQLYLDWISKKANIRLSATQPIKGSTGSDCGAGCREFRCHVDPRLCVSNVAHATAVHHPHPDCTKFYTCKERTNIICQFDCPAGLHFNRNKNVCDWPWSAGCDVSGGRK</sequence>
<feature type="signal peptide" evidence="7">
    <location>
        <begin position="1"/>
        <end position="21"/>
    </location>
</feature>
<dbReference type="PRINTS" id="PR00722">
    <property type="entry name" value="CHYMOTRYPSIN"/>
</dbReference>
<keyword evidence="4" id="KW-0378">Hydrolase</keyword>
<dbReference type="PROSITE" id="PS50940">
    <property type="entry name" value="CHIT_BIND_II"/>
    <property type="match status" value="1"/>
</dbReference>
<dbReference type="SUPFAM" id="SSF57625">
    <property type="entry name" value="Invertebrate chitin-binding proteins"/>
    <property type="match status" value="1"/>
</dbReference>
<evidence type="ECO:0000256" key="4">
    <source>
        <dbReference type="ARBA" id="ARBA00022801"/>
    </source>
</evidence>
<proteinExistence type="inferred from homology"/>
<dbReference type="Pfam" id="PF00089">
    <property type="entry name" value="Trypsin"/>
    <property type="match status" value="1"/>
</dbReference>
<protein>
    <recommendedName>
        <fullName evidence="12">Trypsin-like serine protease</fullName>
    </recommendedName>
</protein>
<dbReference type="Gene3D" id="2.170.140.10">
    <property type="entry name" value="Chitin binding domain"/>
    <property type="match status" value="1"/>
</dbReference>
<dbReference type="InterPro" id="IPR043504">
    <property type="entry name" value="Peptidase_S1_PA_chymotrypsin"/>
</dbReference>
<evidence type="ECO:0000256" key="3">
    <source>
        <dbReference type="ARBA" id="ARBA00022670"/>
    </source>
</evidence>
<dbReference type="GeneID" id="109621365"/>
<keyword evidence="7" id="KW-0732">Signal</keyword>
<name>A0ABM1ZZI4_AEDAL</name>
<dbReference type="SMART" id="SM00494">
    <property type="entry name" value="ChtBD2"/>
    <property type="match status" value="1"/>
</dbReference>
<accession>A0ABM1ZZI4</accession>
<evidence type="ECO:0000313" key="10">
    <source>
        <dbReference type="EnsemblMetazoa" id="AALFPA23_023055.P34293"/>
    </source>
</evidence>
<dbReference type="Proteomes" id="UP000069940">
    <property type="component" value="Unassembled WGS sequence"/>
</dbReference>
<keyword evidence="11" id="KW-1185">Reference proteome</keyword>
<dbReference type="CDD" id="cd00190">
    <property type="entry name" value="Tryp_SPc"/>
    <property type="match status" value="1"/>
</dbReference>